<feature type="transmembrane region" description="Helical" evidence="2">
    <location>
        <begin position="192"/>
        <end position="213"/>
    </location>
</feature>
<evidence type="ECO:0000256" key="2">
    <source>
        <dbReference type="SAM" id="Phobius"/>
    </source>
</evidence>
<sequence>MAFAALLIPFLSLFLYIRPIHATCYFLDGITVSNDQPCDSTAAISPCCAAGGFCLDNGLCFDHGVTSRGSCTDQNWGAPCRKVCEDWLPTGGMPLTPCGDEFTYACGLPTPGTNSGNSGNCSNNITVPYGGQIVLRADQVANLGISSALTLGPTGTVPVSSCAATVTAGLRFSTVSFETWAGEASTSSNVGAIAGGTVGGIAGAALLVAAVILSVRRHKKRKAGATKQSGAPMKSVDADGRDVKEPLSGAGAAPKLQVSHELDGSRYWPPEIDSRMQPAELDS</sequence>
<evidence type="ECO:0000313" key="5">
    <source>
        <dbReference type="Proteomes" id="UP001305779"/>
    </source>
</evidence>
<evidence type="ECO:0000256" key="1">
    <source>
        <dbReference type="SAM" id="MobiDB-lite"/>
    </source>
</evidence>
<reference evidence="4 5" key="1">
    <citation type="journal article" date="2023" name="G3 (Bethesda)">
        <title>A chromosome-level genome assembly of Zasmidium syzygii isolated from banana leaves.</title>
        <authorList>
            <person name="van Westerhoven A.C."/>
            <person name="Mehrabi R."/>
            <person name="Talebi R."/>
            <person name="Steentjes M.B.F."/>
            <person name="Corcolon B."/>
            <person name="Chong P.A."/>
            <person name="Kema G.H.J."/>
            <person name="Seidl M.F."/>
        </authorList>
    </citation>
    <scope>NUCLEOTIDE SEQUENCE [LARGE SCALE GENOMIC DNA]</scope>
    <source>
        <strain evidence="4 5">P124</strain>
    </source>
</reference>
<name>A0ABR0E7C3_ZASCE</name>
<proteinExistence type="predicted"/>
<accession>A0ABR0E7C3</accession>
<evidence type="ECO:0000256" key="3">
    <source>
        <dbReference type="SAM" id="SignalP"/>
    </source>
</evidence>
<feature type="chain" id="PRO_5046931109" evidence="3">
    <location>
        <begin position="23"/>
        <end position="283"/>
    </location>
</feature>
<organism evidence="4 5">
    <name type="scientific">Zasmidium cellare</name>
    <name type="common">Wine cellar mold</name>
    <name type="synonym">Racodium cellare</name>
    <dbReference type="NCBI Taxonomy" id="395010"/>
    <lineage>
        <taxon>Eukaryota</taxon>
        <taxon>Fungi</taxon>
        <taxon>Dikarya</taxon>
        <taxon>Ascomycota</taxon>
        <taxon>Pezizomycotina</taxon>
        <taxon>Dothideomycetes</taxon>
        <taxon>Dothideomycetidae</taxon>
        <taxon>Mycosphaerellales</taxon>
        <taxon>Mycosphaerellaceae</taxon>
        <taxon>Zasmidium</taxon>
    </lineage>
</organism>
<keyword evidence="5" id="KW-1185">Reference proteome</keyword>
<gene>
    <name evidence="4" type="ORF">PRZ48_011561</name>
</gene>
<comment type="caution">
    <text evidence="4">The sequence shown here is derived from an EMBL/GenBank/DDBJ whole genome shotgun (WGS) entry which is preliminary data.</text>
</comment>
<dbReference type="Proteomes" id="UP001305779">
    <property type="component" value="Unassembled WGS sequence"/>
</dbReference>
<feature type="compositionally biased region" description="Basic and acidic residues" evidence="1">
    <location>
        <begin position="236"/>
        <end position="245"/>
    </location>
</feature>
<keyword evidence="2" id="KW-0472">Membrane</keyword>
<keyword evidence="2" id="KW-1133">Transmembrane helix</keyword>
<evidence type="ECO:0000313" key="4">
    <source>
        <dbReference type="EMBL" id="KAK4497111.1"/>
    </source>
</evidence>
<feature type="region of interest" description="Disordered" evidence="1">
    <location>
        <begin position="221"/>
        <end position="283"/>
    </location>
</feature>
<dbReference type="EMBL" id="JAXOVC010000009">
    <property type="protein sequence ID" value="KAK4497111.1"/>
    <property type="molecule type" value="Genomic_DNA"/>
</dbReference>
<keyword evidence="3" id="KW-0732">Signal</keyword>
<protein>
    <submittedName>
        <fullName evidence="4">Uncharacterized protein</fullName>
    </submittedName>
</protein>
<feature type="signal peptide" evidence="3">
    <location>
        <begin position="1"/>
        <end position="22"/>
    </location>
</feature>
<keyword evidence="2" id="KW-0812">Transmembrane</keyword>